<dbReference type="EMBL" id="LR798319">
    <property type="protein sequence ID" value="CAB5223340.1"/>
    <property type="molecule type" value="Genomic_DNA"/>
</dbReference>
<evidence type="ECO:0008006" key="2">
    <source>
        <dbReference type="Google" id="ProtNLM"/>
    </source>
</evidence>
<accession>A0A6J7X027</accession>
<organism evidence="1">
    <name type="scientific">uncultured Caudovirales phage</name>
    <dbReference type="NCBI Taxonomy" id="2100421"/>
    <lineage>
        <taxon>Viruses</taxon>
        <taxon>Duplodnaviria</taxon>
        <taxon>Heunggongvirae</taxon>
        <taxon>Uroviricota</taxon>
        <taxon>Caudoviricetes</taxon>
        <taxon>Peduoviridae</taxon>
        <taxon>Maltschvirus</taxon>
        <taxon>Maltschvirus maltsch</taxon>
    </lineage>
</organism>
<name>A0A6J7X027_9CAUD</name>
<gene>
    <name evidence="1" type="ORF">UFOVP382_30</name>
</gene>
<reference evidence="1" key="1">
    <citation type="submission" date="2020-05" db="EMBL/GenBank/DDBJ databases">
        <authorList>
            <person name="Chiriac C."/>
            <person name="Salcher M."/>
            <person name="Ghai R."/>
            <person name="Kavagutti S V."/>
        </authorList>
    </citation>
    <scope>NUCLEOTIDE SEQUENCE</scope>
</reference>
<sequence>MSKMILFLPLLLAACATERQVSVKAPEIELVMDKQMQPMTRNEVIMAINECEKNGTRAVVINSRRKINGYSAEVVVDVTCAPRYY</sequence>
<evidence type="ECO:0000313" key="1">
    <source>
        <dbReference type="EMBL" id="CAB5223340.1"/>
    </source>
</evidence>
<dbReference type="PROSITE" id="PS51257">
    <property type="entry name" value="PROKAR_LIPOPROTEIN"/>
    <property type="match status" value="1"/>
</dbReference>
<proteinExistence type="predicted"/>
<protein>
    <recommendedName>
        <fullName evidence="2">Lipoprotein</fullName>
    </recommendedName>
</protein>